<dbReference type="AlphaFoldDB" id="A0A1E3GN99"/>
<keyword evidence="2" id="KW-1185">Reference proteome</keyword>
<evidence type="ECO:0000313" key="1">
    <source>
        <dbReference type="EMBL" id="ODN65532.1"/>
    </source>
</evidence>
<accession>A0A1E3GN99</accession>
<name>A0A1E3GN99_9GAMM</name>
<dbReference type="Proteomes" id="UP000094379">
    <property type="component" value="Unassembled WGS sequence"/>
</dbReference>
<protein>
    <submittedName>
        <fullName evidence="1">Uncharacterized protein</fullName>
    </submittedName>
</protein>
<dbReference type="EMBL" id="MCRI01000056">
    <property type="protein sequence ID" value="ODN65532.1"/>
    <property type="molecule type" value="Genomic_DNA"/>
</dbReference>
<dbReference type="STRING" id="291169.A9E74_02686"/>
<gene>
    <name evidence="1" type="ORF">A9E74_02686</name>
</gene>
<sequence length="60" mass="6993">MGLSPADFELELTETGIMHDPETAIEIIKKLKQETLFWRLMILVWDIPRSVTCETLKLTF</sequence>
<comment type="caution">
    <text evidence="1">The sequence shown here is derived from an EMBL/GenBank/DDBJ whole genome shotgun (WGS) entry which is preliminary data.</text>
</comment>
<proteinExistence type="predicted"/>
<organism evidence="1 2">
    <name type="scientific">Methylophaga muralis</name>
    <dbReference type="NCBI Taxonomy" id="291169"/>
    <lineage>
        <taxon>Bacteria</taxon>
        <taxon>Pseudomonadati</taxon>
        <taxon>Pseudomonadota</taxon>
        <taxon>Gammaproteobacteria</taxon>
        <taxon>Thiotrichales</taxon>
        <taxon>Piscirickettsiaceae</taxon>
        <taxon>Methylophaga</taxon>
    </lineage>
</organism>
<evidence type="ECO:0000313" key="2">
    <source>
        <dbReference type="Proteomes" id="UP000094379"/>
    </source>
</evidence>
<reference evidence="1 2" key="1">
    <citation type="submission" date="2016-07" db="EMBL/GenBank/DDBJ databases">
        <title>Draft Genome Sequence of Methylophaga muralis Bur 1.</title>
        <authorList>
            <person name="Vasilenko O.V."/>
            <person name="Doronina N.V."/>
            <person name="Shmareva M.N."/>
            <person name="Tarlachkov S.V."/>
            <person name="Mustakhimov I."/>
            <person name="Trotsenko Y.A."/>
        </authorList>
    </citation>
    <scope>NUCLEOTIDE SEQUENCE [LARGE SCALE GENOMIC DNA]</scope>
    <source>
        <strain evidence="1 2">Bur 1</strain>
    </source>
</reference>